<evidence type="ECO:0000313" key="9">
    <source>
        <dbReference type="Proteomes" id="UP000003250"/>
    </source>
</evidence>
<dbReference type="GO" id="GO:0005886">
    <property type="term" value="C:plasma membrane"/>
    <property type="evidence" value="ECO:0007669"/>
    <property type="project" value="UniProtKB-SubCell"/>
</dbReference>
<accession>H0HUM3</accession>
<dbReference type="SUPFAM" id="SSF103473">
    <property type="entry name" value="MFS general substrate transporter"/>
    <property type="match status" value="1"/>
</dbReference>
<evidence type="ECO:0000256" key="4">
    <source>
        <dbReference type="ARBA" id="ARBA00022989"/>
    </source>
</evidence>
<reference evidence="8 9" key="1">
    <citation type="journal article" date="2012" name="J. Bacteriol.">
        <title>Draft Genome Sequence of Mesorhizobium alhagi CCNWXJ12-2T, a Novel Salt-Resistant Species Isolated from the Desert of Northwestern China.</title>
        <authorList>
            <person name="Zhou M."/>
            <person name="Chen W."/>
            <person name="Chen H."/>
            <person name="Wei G."/>
        </authorList>
    </citation>
    <scope>NUCLEOTIDE SEQUENCE [LARGE SCALE GENOMIC DNA]</scope>
    <source>
        <strain evidence="8 9">CCNWXJ12-2</strain>
    </source>
</reference>
<evidence type="ECO:0000256" key="6">
    <source>
        <dbReference type="SAM" id="Phobius"/>
    </source>
</evidence>
<feature type="domain" description="Major facilitator superfamily (MFS) profile" evidence="7">
    <location>
        <begin position="1"/>
        <end position="135"/>
    </location>
</feature>
<feature type="transmembrane region" description="Helical" evidence="6">
    <location>
        <begin position="27"/>
        <end position="46"/>
    </location>
</feature>
<dbReference type="Gene3D" id="1.20.1250.20">
    <property type="entry name" value="MFS general substrate transporter like domains"/>
    <property type="match status" value="1"/>
</dbReference>
<feature type="transmembrane region" description="Helical" evidence="6">
    <location>
        <begin position="53"/>
        <end position="72"/>
    </location>
</feature>
<keyword evidence="3 6" id="KW-0812">Transmembrane</keyword>
<proteinExistence type="predicted"/>
<evidence type="ECO:0000256" key="5">
    <source>
        <dbReference type="ARBA" id="ARBA00023136"/>
    </source>
</evidence>
<gene>
    <name evidence="8" type="ORF">MAXJ12_19403</name>
</gene>
<dbReference type="InterPro" id="IPR050189">
    <property type="entry name" value="MFS_Efflux_Transporters"/>
</dbReference>
<dbReference type="PANTHER" id="PTHR43124:SF5">
    <property type="entry name" value="PURINE RIBONUCLEOSIDE EFFLUX PUMP NEPI"/>
    <property type="match status" value="1"/>
</dbReference>
<name>H0HUM3_9HYPH</name>
<evidence type="ECO:0000259" key="7">
    <source>
        <dbReference type="PROSITE" id="PS50850"/>
    </source>
</evidence>
<keyword evidence="9" id="KW-1185">Reference proteome</keyword>
<dbReference type="PATRIC" id="fig|1107882.3.peg.3787"/>
<dbReference type="InterPro" id="IPR036259">
    <property type="entry name" value="MFS_trans_sf"/>
</dbReference>
<comment type="subcellular location">
    <subcellularLocation>
        <location evidence="1">Cell membrane</location>
        <topology evidence="1">Multi-pass membrane protein</topology>
    </subcellularLocation>
</comment>
<evidence type="ECO:0000313" key="8">
    <source>
        <dbReference type="EMBL" id="EHK55569.1"/>
    </source>
</evidence>
<dbReference type="PROSITE" id="PS50850">
    <property type="entry name" value="MFS"/>
    <property type="match status" value="1"/>
</dbReference>
<keyword evidence="2" id="KW-1003">Cell membrane</keyword>
<dbReference type="AlphaFoldDB" id="H0HUM3"/>
<dbReference type="InterPro" id="IPR011701">
    <property type="entry name" value="MFS"/>
</dbReference>
<organism evidence="8 9">
    <name type="scientific">Mesorhizobium alhagi CCNWXJ12-2</name>
    <dbReference type="NCBI Taxonomy" id="1107882"/>
    <lineage>
        <taxon>Bacteria</taxon>
        <taxon>Pseudomonadati</taxon>
        <taxon>Pseudomonadota</taxon>
        <taxon>Alphaproteobacteria</taxon>
        <taxon>Hyphomicrobiales</taxon>
        <taxon>Phyllobacteriaceae</taxon>
        <taxon>Allomesorhizobium</taxon>
    </lineage>
</organism>
<sequence>MSGAFAVLTSLFISSLAGQLDRKMLLLALTGLMIVSGTIVAIAPNYEIFMIGRAFIGVAIGGFWSMSAATAMRLVPEHQVPRALAILNGGNALATVIAAPLRSFLGGLMSGNRLREPLASAAFAQSSTVRNPMLP</sequence>
<evidence type="ECO:0000256" key="1">
    <source>
        <dbReference type="ARBA" id="ARBA00004651"/>
    </source>
</evidence>
<evidence type="ECO:0000256" key="2">
    <source>
        <dbReference type="ARBA" id="ARBA00022475"/>
    </source>
</evidence>
<dbReference type="PANTHER" id="PTHR43124">
    <property type="entry name" value="PURINE EFFLUX PUMP PBUE"/>
    <property type="match status" value="1"/>
</dbReference>
<protein>
    <submittedName>
        <fullName evidence="8">Major facilitator transporter</fullName>
    </submittedName>
</protein>
<dbReference type="GO" id="GO:0022857">
    <property type="term" value="F:transmembrane transporter activity"/>
    <property type="evidence" value="ECO:0007669"/>
    <property type="project" value="InterPro"/>
</dbReference>
<dbReference type="Proteomes" id="UP000003250">
    <property type="component" value="Unassembled WGS sequence"/>
</dbReference>
<keyword evidence="5 6" id="KW-0472">Membrane</keyword>
<dbReference type="Pfam" id="PF07690">
    <property type="entry name" value="MFS_1"/>
    <property type="match status" value="1"/>
</dbReference>
<evidence type="ECO:0000256" key="3">
    <source>
        <dbReference type="ARBA" id="ARBA00022692"/>
    </source>
</evidence>
<dbReference type="EMBL" id="AHAM01000159">
    <property type="protein sequence ID" value="EHK55569.1"/>
    <property type="molecule type" value="Genomic_DNA"/>
</dbReference>
<keyword evidence="4 6" id="KW-1133">Transmembrane helix</keyword>
<feature type="transmembrane region" description="Helical" evidence="6">
    <location>
        <begin position="84"/>
        <end position="105"/>
    </location>
</feature>
<dbReference type="InterPro" id="IPR020846">
    <property type="entry name" value="MFS_dom"/>
</dbReference>